<reference evidence="2 3" key="1">
    <citation type="journal article" date="2018" name="Mol. Plant">
        <title>The genome of Artemisia annua provides insight into the evolution of Asteraceae family and artemisinin biosynthesis.</title>
        <authorList>
            <person name="Shen Q."/>
            <person name="Zhang L."/>
            <person name="Liao Z."/>
            <person name="Wang S."/>
            <person name="Yan T."/>
            <person name="Shi P."/>
            <person name="Liu M."/>
            <person name="Fu X."/>
            <person name="Pan Q."/>
            <person name="Wang Y."/>
            <person name="Lv Z."/>
            <person name="Lu X."/>
            <person name="Zhang F."/>
            <person name="Jiang W."/>
            <person name="Ma Y."/>
            <person name="Chen M."/>
            <person name="Hao X."/>
            <person name="Li L."/>
            <person name="Tang Y."/>
            <person name="Lv G."/>
            <person name="Zhou Y."/>
            <person name="Sun X."/>
            <person name="Brodelius P.E."/>
            <person name="Rose J.K.C."/>
            <person name="Tang K."/>
        </authorList>
    </citation>
    <scope>NUCLEOTIDE SEQUENCE [LARGE SCALE GENOMIC DNA]</scope>
    <source>
        <strain evidence="3">cv. Huhao1</strain>
        <tissue evidence="2">Leaf</tissue>
    </source>
</reference>
<organism evidence="2 3">
    <name type="scientific">Artemisia annua</name>
    <name type="common">Sweet wormwood</name>
    <dbReference type="NCBI Taxonomy" id="35608"/>
    <lineage>
        <taxon>Eukaryota</taxon>
        <taxon>Viridiplantae</taxon>
        <taxon>Streptophyta</taxon>
        <taxon>Embryophyta</taxon>
        <taxon>Tracheophyta</taxon>
        <taxon>Spermatophyta</taxon>
        <taxon>Magnoliopsida</taxon>
        <taxon>eudicotyledons</taxon>
        <taxon>Gunneridae</taxon>
        <taxon>Pentapetalae</taxon>
        <taxon>asterids</taxon>
        <taxon>campanulids</taxon>
        <taxon>Asterales</taxon>
        <taxon>Asteraceae</taxon>
        <taxon>Asteroideae</taxon>
        <taxon>Anthemideae</taxon>
        <taxon>Artemisiinae</taxon>
        <taxon>Artemisia</taxon>
    </lineage>
</organism>
<keyword evidence="3" id="KW-1185">Reference proteome</keyword>
<dbReference type="AlphaFoldDB" id="A0A2U1N3L3"/>
<dbReference type="EMBL" id="PKPP01003703">
    <property type="protein sequence ID" value="PWA68115.1"/>
    <property type="molecule type" value="Genomic_DNA"/>
</dbReference>
<protein>
    <submittedName>
        <fullName evidence="2">Rossmann-like alpha/beta/alpha sandwich fold protein</fullName>
    </submittedName>
</protein>
<evidence type="ECO:0000256" key="1">
    <source>
        <dbReference type="SAM" id="SignalP"/>
    </source>
</evidence>
<dbReference type="PANTHER" id="PTHR47382">
    <property type="entry name" value="U-BOX DOMAIN-CONTAINING PROTEIN 52-LIKE"/>
    <property type="match status" value="1"/>
</dbReference>
<feature type="signal peptide" evidence="1">
    <location>
        <begin position="1"/>
        <end position="23"/>
    </location>
</feature>
<dbReference type="PANTHER" id="PTHR47382:SF3">
    <property type="entry name" value="ADENINE NUCLEOTIDE ALPHA HYDROLASES-LIKE SUPERFAMILY PROTEIN"/>
    <property type="match status" value="1"/>
</dbReference>
<dbReference type="OrthoDB" id="1654852at2759"/>
<evidence type="ECO:0000313" key="2">
    <source>
        <dbReference type="EMBL" id="PWA68115.1"/>
    </source>
</evidence>
<evidence type="ECO:0000313" key="3">
    <source>
        <dbReference type="Proteomes" id="UP000245207"/>
    </source>
</evidence>
<proteinExistence type="predicted"/>
<keyword evidence="1" id="KW-0732">Signal</keyword>
<dbReference type="STRING" id="35608.A0A2U1N3L3"/>
<dbReference type="Proteomes" id="UP000245207">
    <property type="component" value="Unassembled WGS sequence"/>
</dbReference>
<gene>
    <name evidence="2" type="ORF">CTI12_AA312010</name>
</gene>
<sequence>MKFIMSLMLWKPMWRLLANLSNGIFPKSYPRRLFFIWSSKLDLSLGSFEFGELGKSDEDEVFEPNNDMSRYMSSSGGGQQLEADDFDFSDGYEAHVYDLPGQLDAFFDQFDIRLKNRVQVETVLIESDMEAKAILDLIPILNIRKLVLGATKSSIRKLKSSSKRGSGGGTLDQIVHNAPQFCEVKVICEGKEVSLQDQLTSEPPSPSSTAPSQRDINVDSHKTMRAQQDKTIGFVNFSCFKL</sequence>
<comment type="caution">
    <text evidence="2">The sequence shown here is derived from an EMBL/GenBank/DDBJ whole genome shotgun (WGS) entry which is preliminary data.</text>
</comment>
<name>A0A2U1N3L3_ARTAN</name>
<accession>A0A2U1N3L3</accession>
<feature type="chain" id="PRO_5015719647" evidence="1">
    <location>
        <begin position="24"/>
        <end position="242"/>
    </location>
</feature>